<dbReference type="Pfam" id="PF25583">
    <property type="entry name" value="WCX"/>
    <property type="match status" value="1"/>
</dbReference>
<feature type="domain" description="WYL" evidence="2">
    <location>
        <begin position="141"/>
        <end position="201"/>
    </location>
</feature>
<dbReference type="InterPro" id="IPR036390">
    <property type="entry name" value="WH_DNA-bd_sf"/>
</dbReference>
<dbReference type="AlphaFoldDB" id="A0A4U9QXK2"/>
<evidence type="ECO:0000313" key="4">
    <source>
        <dbReference type="EMBL" id="VTQ82233.1"/>
    </source>
</evidence>
<dbReference type="RefSeq" id="WP_138208984.1">
    <property type="nucleotide sequence ID" value="NZ_CBCRUQ010000011.1"/>
</dbReference>
<dbReference type="PROSITE" id="PS52050">
    <property type="entry name" value="WYL"/>
    <property type="match status" value="1"/>
</dbReference>
<dbReference type="InterPro" id="IPR036388">
    <property type="entry name" value="WH-like_DNA-bd_sf"/>
</dbReference>
<proteinExistence type="predicted"/>
<dbReference type="EMBL" id="LR590481">
    <property type="protein sequence ID" value="VTQ82233.1"/>
    <property type="molecule type" value="Genomic_DNA"/>
</dbReference>
<dbReference type="Pfam" id="PF08279">
    <property type="entry name" value="HTH_11"/>
    <property type="match status" value="1"/>
</dbReference>
<evidence type="ECO:0000313" key="5">
    <source>
        <dbReference type="Proteomes" id="UP000308489"/>
    </source>
</evidence>
<dbReference type="InterPro" id="IPR057727">
    <property type="entry name" value="WCX_dom"/>
</dbReference>
<dbReference type="InterPro" id="IPR051534">
    <property type="entry name" value="CBASS_pafABC_assoc_protein"/>
</dbReference>
<dbReference type="PANTHER" id="PTHR34580:SF8">
    <property type="entry name" value="WYL DOMAIN-CONTAINING PROTEIN"/>
    <property type="match status" value="1"/>
</dbReference>
<evidence type="ECO:0000259" key="2">
    <source>
        <dbReference type="Pfam" id="PF13280"/>
    </source>
</evidence>
<dbReference type="PANTHER" id="PTHR34580">
    <property type="match status" value="1"/>
</dbReference>
<reference evidence="4 5" key="1">
    <citation type="submission" date="2019-05" db="EMBL/GenBank/DDBJ databases">
        <authorList>
            <consortium name="Pathogen Informatics"/>
        </authorList>
    </citation>
    <scope>NUCLEOTIDE SEQUENCE [LARGE SCALE GENOMIC DNA]</scope>
    <source>
        <strain evidence="4 5">NCTC503</strain>
    </source>
</reference>
<dbReference type="KEGG" id="hhw:NCTC503_00140"/>
<protein>
    <submittedName>
        <fullName evidence="4">Putative transcriptional regulator</fullName>
    </submittedName>
</protein>
<dbReference type="Pfam" id="PF13280">
    <property type="entry name" value="WYL"/>
    <property type="match status" value="1"/>
</dbReference>
<evidence type="ECO:0000259" key="3">
    <source>
        <dbReference type="Pfam" id="PF25583"/>
    </source>
</evidence>
<dbReference type="InterPro" id="IPR013196">
    <property type="entry name" value="HTH_11"/>
</dbReference>
<dbReference type="Gene3D" id="1.10.10.10">
    <property type="entry name" value="Winged helix-like DNA-binding domain superfamily/Winged helix DNA-binding domain"/>
    <property type="match status" value="1"/>
</dbReference>
<dbReference type="OrthoDB" id="9767131at2"/>
<accession>A0A4U9QXK2</accession>
<dbReference type="SUPFAM" id="SSF46785">
    <property type="entry name" value="Winged helix' DNA-binding domain"/>
    <property type="match status" value="1"/>
</dbReference>
<gene>
    <name evidence="4" type="ORF">NCTC503_00140</name>
</gene>
<name>A0A4U9QXK2_HATHI</name>
<evidence type="ECO:0000259" key="1">
    <source>
        <dbReference type="Pfam" id="PF08279"/>
    </source>
</evidence>
<feature type="domain" description="WCX" evidence="3">
    <location>
        <begin position="235"/>
        <end position="309"/>
    </location>
</feature>
<sequence>MSKFSNLLKMLLLLNGGKTMKAKELSEVLEVDERMIRKYKDDLSKAGFYVESIRGKDGGYFISETPKELFHSLTEHDIEVFNYARENLKSDDFMYYKDFELIVDKINNGIDKTLLRSNNLNYYIQEAKSSKSDTERKVSLKIHEAIMKRNKIKINYFSLNSGKYERVVSPYALFHYKSCVYFAGLCENSGEVKYFKLSRIEGNIEFLDEKYEIPKTFSLYKYLHNNVGIFNDREISIKLKVFKPMSYIISERIWSDNQKITWNEDESIIFEANIKGYKEIKAWLLSMGSSVKVLEPVELKQDIIREIQNIQINYEKSENN</sequence>
<feature type="domain" description="Helix-turn-helix type 11" evidence="1">
    <location>
        <begin position="8"/>
        <end position="60"/>
    </location>
</feature>
<organism evidence="4 5">
    <name type="scientific">Hathewaya histolytica</name>
    <name type="common">Clostridium histolyticum</name>
    <dbReference type="NCBI Taxonomy" id="1498"/>
    <lineage>
        <taxon>Bacteria</taxon>
        <taxon>Bacillati</taxon>
        <taxon>Bacillota</taxon>
        <taxon>Clostridia</taxon>
        <taxon>Eubacteriales</taxon>
        <taxon>Clostridiaceae</taxon>
        <taxon>Hathewaya</taxon>
    </lineage>
</organism>
<dbReference type="Proteomes" id="UP000308489">
    <property type="component" value="Chromosome 1"/>
</dbReference>
<keyword evidence="5" id="KW-1185">Reference proteome</keyword>
<dbReference type="InterPro" id="IPR026881">
    <property type="entry name" value="WYL_dom"/>
</dbReference>